<evidence type="ECO:0000313" key="1">
    <source>
        <dbReference type="EMBL" id="TGZ65040.1"/>
    </source>
</evidence>
<sequence length="115" mass="13283">MRYYLGFYRTDVSSFLLVGRRLVRYIFRKIVSCWITIPIITPTNGGRVEHTDLLEVAERLVMSVSCHFGPKSTTFSWWSSCFSPAMILRVTPAGTQFLKFQSCQEDHRGQAEKLN</sequence>
<gene>
    <name evidence="1" type="ORF">CRM22_006064</name>
</gene>
<evidence type="ECO:0000313" key="2">
    <source>
        <dbReference type="Proteomes" id="UP000308267"/>
    </source>
</evidence>
<name>A0A4S2LMY0_OPIFE</name>
<proteinExistence type="predicted"/>
<comment type="caution">
    <text evidence="1">The sequence shown here is derived from an EMBL/GenBank/DDBJ whole genome shotgun (WGS) entry which is preliminary data.</text>
</comment>
<dbReference type="AlphaFoldDB" id="A0A4S2LMY0"/>
<keyword evidence="2" id="KW-1185">Reference proteome</keyword>
<protein>
    <submittedName>
        <fullName evidence="1">Uncharacterized protein</fullName>
    </submittedName>
</protein>
<dbReference type="Proteomes" id="UP000308267">
    <property type="component" value="Unassembled WGS sequence"/>
</dbReference>
<organism evidence="1 2">
    <name type="scientific">Opisthorchis felineus</name>
    <dbReference type="NCBI Taxonomy" id="147828"/>
    <lineage>
        <taxon>Eukaryota</taxon>
        <taxon>Metazoa</taxon>
        <taxon>Spiralia</taxon>
        <taxon>Lophotrochozoa</taxon>
        <taxon>Platyhelminthes</taxon>
        <taxon>Trematoda</taxon>
        <taxon>Digenea</taxon>
        <taxon>Opisthorchiida</taxon>
        <taxon>Opisthorchiata</taxon>
        <taxon>Opisthorchiidae</taxon>
        <taxon>Opisthorchis</taxon>
    </lineage>
</organism>
<accession>A0A4S2LMY0</accession>
<reference evidence="1 2" key="1">
    <citation type="journal article" date="2019" name="BMC Genomics">
        <title>New insights from Opisthorchis felineus genome: update on genomics of the epidemiologically important liver flukes.</title>
        <authorList>
            <person name="Ershov N.I."/>
            <person name="Mordvinov V.A."/>
            <person name="Prokhortchouk E.B."/>
            <person name="Pakharukova M.Y."/>
            <person name="Gunbin K.V."/>
            <person name="Ustyantsev K."/>
            <person name="Genaev M.A."/>
            <person name="Blinov A.G."/>
            <person name="Mazur A."/>
            <person name="Boulygina E."/>
            <person name="Tsygankova S."/>
            <person name="Khrameeva E."/>
            <person name="Chekanov N."/>
            <person name="Fan G."/>
            <person name="Xiao A."/>
            <person name="Zhang H."/>
            <person name="Xu X."/>
            <person name="Yang H."/>
            <person name="Solovyev V."/>
            <person name="Lee S.M."/>
            <person name="Liu X."/>
            <person name="Afonnikov D.A."/>
            <person name="Skryabin K.G."/>
        </authorList>
    </citation>
    <scope>NUCLEOTIDE SEQUENCE [LARGE SCALE GENOMIC DNA]</scope>
    <source>
        <strain evidence="1">AK-0245</strain>
        <tissue evidence="1">Whole organism</tissue>
    </source>
</reference>
<dbReference type="EMBL" id="SJOL01006538">
    <property type="protein sequence ID" value="TGZ65040.1"/>
    <property type="molecule type" value="Genomic_DNA"/>
</dbReference>